<name>H9ZZU2_FERFK</name>
<dbReference type="GO" id="GO:0000166">
    <property type="term" value="F:nucleotide binding"/>
    <property type="evidence" value="ECO:0007669"/>
    <property type="project" value="InterPro"/>
</dbReference>
<dbReference type="InterPro" id="IPR000683">
    <property type="entry name" value="Gfo/Idh/MocA-like_OxRdtase_N"/>
</dbReference>
<dbReference type="FunCoup" id="H9ZZU2">
    <property type="interactions" value="43"/>
</dbReference>
<reference evidence="3 4" key="2">
    <citation type="journal article" date="2014" name="Extremophiles">
        <title>Analysis of the complete genome of Fervidococcus fontis confirms the distinct phylogenetic position of the order Fervidicoccales and suggests its environmental function.</title>
        <authorList>
            <person name="Lebedinsky A.V."/>
            <person name="Mardanov A.V."/>
            <person name="Kublanov I.V."/>
            <person name="Gumerov V.M."/>
            <person name="Beletsky A.V."/>
            <person name="Perevalova A.A."/>
            <person name="Bidzhieva S.Kh."/>
            <person name="Bonch-Osmolovskaya E.A."/>
            <person name="Skryabin K.G."/>
            <person name="Ravin N.V."/>
        </authorList>
    </citation>
    <scope>NUCLEOTIDE SEQUENCE [LARGE SCALE GENOMIC DNA]</scope>
    <source>
        <strain evidence="4">DSM 19380 / VKM B-2539 / Kam940</strain>
    </source>
</reference>
<accession>H9ZZU2</accession>
<dbReference type="eggNOG" id="arCOG01622">
    <property type="taxonomic scope" value="Archaea"/>
</dbReference>
<feature type="domain" description="GFO/IDH/MocA-like oxidoreductase" evidence="2">
    <location>
        <begin position="147"/>
        <end position="245"/>
    </location>
</feature>
<dbReference type="KEGG" id="ffo:FFONT_0258"/>
<dbReference type="SUPFAM" id="SSF55347">
    <property type="entry name" value="Glyceraldehyde-3-phosphate dehydrogenase-like, C-terminal domain"/>
    <property type="match status" value="1"/>
</dbReference>
<dbReference type="SUPFAM" id="SSF51735">
    <property type="entry name" value="NAD(P)-binding Rossmann-fold domains"/>
    <property type="match status" value="1"/>
</dbReference>
<dbReference type="InterPro" id="IPR051450">
    <property type="entry name" value="Gfo/Idh/MocA_Oxidoreductases"/>
</dbReference>
<dbReference type="InterPro" id="IPR036291">
    <property type="entry name" value="NAD(P)-bd_dom_sf"/>
</dbReference>
<evidence type="ECO:0000259" key="2">
    <source>
        <dbReference type="Pfam" id="PF22725"/>
    </source>
</evidence>
<dbReference type="STRING" id="1163730.FFONT_0258"/>
<evidence type="ECO:0000259" key="1">
    <source>
        <dbReference type="Pfam" id="PF01408"/>
    </source>
</evidence>
<dbReference type="Gene3D" id="3.40.50.720">
    <property type="entry name" value="NAD(P)-binding Rossmann-like Domain"/>
    <property type="match status" value="1"/>
</dbReference>
<dbReference type="HOGENOM" id="CLU_023194_10_0_2"/>
<dbReference type="AlphaFoldDB" id="H9ZZU2"/>
<dbReference type="Pfam" id="PF01408">
    <property type="entry name" value="GFO_IDH_MocA"/>
    <property type="match status" value="1"/>
</dbReference>
<dbReference type="InterPro" id="IPR055170">
    <property type="entry name" value="GFO_IDH_MocA-like_dom"/>
</dbReference>
<proteinExistence type="predicted"/>
<organism evidence="3 4">
    <name type="scientific">Fervidicoccus fontis (strain DSM 19380 / JCM 18336 / VKM B-2539 / Kam940)</name>
    <dbReference type="NCBI Taxonomy" id="1163730"/>
    <lineage>
        <taxon>Archaea</taxon>
        <taxon>Thermoproteota</taxon>
        <taxon>Thermoprotei</taxon>
        <taxon>Fervidicoccales</taxon>
        <taxon>Fervidicoccaceae</taxon>
        <taxon>Fervidicoccus</taxon>
    </lineage>
</organism>
<dbReference type="Gene3D" id="3.30.360.10">
    <property type="entry name" value="Dihydrodipicolinate Reductase, domain 2"/>
    <property type="match status" value="1"/>
</dbReference>
<dbReference type="PANTHER" id="PTHR43377:SF1">
    <property type="entry name" value="BILIVERDIN REDUCTASE A"/>
    <property type="match status" value="1"/>
</dbReference>
<dbReference type="InParanoid" id="H9ZZU2"/>
<dbReference type="Proteomes" id="UP000007391">
    <property type="component" value="Chromosome"/>
</dbReference>
<dbReference type="Pfam" id="PF22725">
    <property type="entry name" value="GFO_IDH_MocA_C3"/>
    <property type="match status" value="1"/>
</dbReference>
<reference evidence="4" key="1">
    <citation type="submission" date="2012-03" db="EMBL/GenBank/DDBJ databases">
        <title>Fervidicoccus fontis complete genome analysis confirms its distinct phylogenetic position and predicts its environmental function.</title>
        <authorList>
            <person name="Lebedinsky A.V."/>
            <person name="Mardanov A.V."/>
            <person name="Gumerov V.M."/>
            <person name="Beletsky A.V."/>
            <person name="Kublanov I.V."/>
            <person name="Perevalova A.A."/>
            <person name="Bonch-Osmolovskaya E.A."/>
            <person name="Ravin N.V."/>
            <person name="Skryabin K.G."/>
        </authorList>
    </citation>
    <scope>NUCLEOTIDE SEQUENCE [LARGE SCALE GENOMIC DNA]</scope>
    <source>
        <strain evidence="4">DSM 19380 / VKM B-2539 / Kam940</strain>
    </source>
</reference>
<sequence length="318" mass="36198">MIPLEKGIGIIGAGYMGQAHIRVLSEIAKKYSLKITFVVEPDINKGMDISAKYQLRYYQTLSEAIKNEENFIAFVSSPTSTHLDYIDELLSNGIEYIFVEKPLGSDINRAKEIFKKYGRNVLEKVMVGHIERFNPAFVEFKKIVKEESVLGDPISITSRRVGPFAGRIRDTGVILDLAIHDIDLSLSLFDNEPKGIDSYKYNVYSKEYEDSCFIILNYGKFLHFIEANRVTPYKERKAIFTGTKGIGIIDYMQQSLEVFTGLWKMERSVNKREPLAVEDEAFLNAVIKKEKVPVTFEDGIRSLEIALKALEIAKNNNK</sequence>
<dbReference type="PANTHER" id="PTHR43377">
    <property type="entry name" value="BILIVERDIN REDUCTASE A"/>
    <property type="match status" value="1"/>
</dbReference>
<dbReference type="EMBL" id="CP003423">
    <property type="protein sequence ID" value="AFH42249.1"/>
    <property type="molecule type" value="Genomic_DNA"/>
</dbReference>
<evidence type="ECO:0000313" key="4">
    <source>
        <dbReference type="Proteomes" id="UP000007391"/>
    </source>
</evidence>
<gene>
    <name evidence="3" type="ordered locus">FFONT_0258</name>
</gene>
<feature type="domain" description="Gfo/Idh/MocA-like oxidoreductase N-terminal" evidence="1">
    <location>
        <begin position="7"/>
        <end position="119"/>
    </location>
</feature>
<keyword evidence="4" id="KW-1185">Reference proteome</keyword>
<protein>
    <submittedName>
        <fullName evidence="3">Putative dehydrogenase</fullName>
    </submittedName>
</protein>
<evidence type="ECO:0000313" key="3">
    <source>
        <dbReference type="EMBL" id="AFH42249.1"/>
    </source>
</evidence>